<dbReference type="AlphaFoldDB" id="A0A4C1VBA4"/>
<accession>A0A4C1VBA4</accession>
<comment type="caution">
    <text evidence="2">The sequence shown here is derived from an EMBL/GenBank/DDBJ whole genome shotgun (WGS) entry which is preliminary data.</text>
</comment>
<evidence type="ECO:0000313" key="2">
    <source>
        <dbReference type="EMBL" id="GBP36066.1"/>
    </source>
</evidence>
<reference evidence="2 3" key="1">
    <citation type="journal article" date="2019" name="Commun. Biol.">
        <title>The bagworm genome reveals a unique fibroin gene that provides high tensile strength.</title>
        <authorList>
            <person name="Kono N."/>
            <person name="Nakamura H."/>
            <person name="Ohtoshi R."/>
            <person name="Tomita M."/>
            <person name="Numata K."/>
            <person name="Arakawa K."/>
        </authorList>
    </citation>
    <scope>NUCLEOTIDE SEQUENCE [LARGE SCALE GENOMIC DNA]</scope>
</reference>
<dbReference type="EMBL" id="BGZK01000313">
    <property type="protein sequence ID" value="GBP36066.1"/>
    <property type="molecule type" value="Genomic_DNA"/>
</dbReference>
<name>A0A4C1VBA4_EUMVA</name>
<evidence type="ECO:0000256" key="1">
    <source>
        <dbReference type="SAM" id="MobiDB-lite"/>
    </source>
</evidence>
<proteinExistence type="predicted"/>
<protein>
    <submittedName>
        <fullName evidence="2">Uncharacterized protein</fullName>
    </submittedName>
</protein>
<evidence type="ECO:0000313" key="3">
    <source>
        <dbReference type="Proteomes" id="UP000299102"/>
    </source>
</evidence>
<feature type="region of interest" description="Disordered" evidence="1">
    <location>
        <begin position="28"/>
        <end position="52"/>
    </location>
</feature>
<organism evidence="2 3">
    <name type="scientific">Eumeta variegata</name>
    <name type="common">Bagworm moth</name>
    <name type="synonym">Eumeta japonica</name>
    <dbReference type="NCBI Taxonomy" id="151549"/>
    <lineage>
        <taxon>Eukaryota</taxon>
        <taxon>Metazoa</taxon>
        <taxon>Ecdysozoa</taxon>
        <taxon>Arthropoda</taxon>
        <taxon>Hexapoda</taxon>
        <taxon>Insecta</taxon>
        <taxon>Pterygota</taxon>
        <taxon>Neoptera</taxon>
        <taxon>Endopterygota</taxon>
        <taxon>Lepidoptera</taxon>
        <taxon>Glossata</taxon>
        <taxon>Ditrysia</taxon>
        <taxon>Tineoidea</taxon>
        <taxon>Psychidae</taxon>
        <taxon>Oiketicinae</taxon>
        <taxon>Eumeta</taxon>
    </lineage>
</organism>
<keyword evidence="3" id="KW-1185">Reference proteome</keyword>
<gene>
    <name evidence="2" type="ORF">EVAR_29197_1</name>
</gene>
<dbReference type="Proteomes" id="UP000299102">
    <property type="component" value="Unassembled WGS sequence"/>
</dbReference>
<sequence length="122" mass="13472">MKQLMDVSEAREICKYRMRKSVVCAHPSGKYADRRGHNSNGTAHPVPRTSRNNAQHLTSSVQGVVVKWNLSTIKGSSVAAVTERPFPSSTPKLPGAFKINKTAIKNRPRACRTMLTVGSRRL</sequence>